<dbReference type="EMBL" id="LSRX01001899">
    <property type="protein sequence ID" value="OLP76860.1"/>
    <property type="molecule type" value="Genomic_DNA"/>
</dbReference>
<reference evidence="2 3" key="1">
    <citation type="submission" date="2016-02" db="EMBL/GenBank/DDBJ databases">
        <title>Genome analysis of coral dinoflagellate symbionts highlights evolutionary adaptations to a symbiotic lifestyle.</title>
        <authorList>
            <person name="Aranda M."/>
            <person name="Li Y."/>
            <person name="Liew Y.J."/>
            <person name="Baumgarten S."/>
            <person name="Simakov O."/>
            <person name="Wilson M."/>
            <person name="Piel J."/>
            <person name="Ashoor H."/>
            <person name="Bougouffa S."/>
            <person name="Bajic V.B."/>
            <person name="Ryu T."/>
            <person name="Ravasi T."/>
            <person name="Bayer T."/>
            <person name="Micklem G."/>
            <person name="Kim H."/>
            <person name="Bhak J."/>
            <person name="Lajeunesse T.C."/>
            <person name="Voolstra C.R."/>
        </authorList>
    </citation>
    <scope>NUCLEOTIDE SEQUENCE [LARGE SCALE GENOMIC DNA]</scope>
    <source>
        <strain evidence="2 3">CCMP2467</strain>
    </source>
</reference>
<keyword evidence="3" id="KW-1185">Reference proteome</keyword>
<feature type="region of interest" description="Disordered" evidence="1">
    <location>
        <begin position="63"/>
        <end position="113"/>
    </location>
</feature>
<gene>
    <name evidence="2" type="ORF">AK812_SmicGene43150</name>
</gene>
<evidence type="ECO:0000313" key="2">
    <source>
        <dbReference type="EMBL" id="OLP76860.1"/>
    </source>
</evidence>
<feature type="compositionally biased region" description="Basic and acidic residues" evidence="1">
    <location>
        <begin position="81"/>
        <end position="91"/>
    </location>
</feature>
<proteinExistence type="predicted"/>
<sequence>MTVDPAASKRVARNIRVADMNIFFFAVEKRSFCNSQAAYVVRAGTRLLAGACNQRASASSSLCKASGSPAALSGGRKLTKRSGEDSLRGNRVDATPAVHPSALSSAAHGGRGAGCARLCEKSRQRRARSSSG</sequence>
<protein>
    <submittedName>
        <fullName evidence="2">Uncharacterized protein</fullName>
    </submittedName>
</protein>
<organism evidence="2 3">
    <name type="scientific">Symbiodinium microadriaticum</name>
    <name type="common">Dinoflagellate</name>
    <name type="synonym">Zooxanthella microadriatica</name>
    <dbReference type="NCBI Taxonomy" id="2951"/>
    <lineage>
        <taxon>Eukaryota</taxon>
        <taxon>Sar</taxon>
        <taxon>Alveolata</taxon>
        <taxon>Dinophyceae</taxon>
        <taxon>Suessiales</taxon>
        <taxon>Symbiodiniaceae</taxon>
        <taxon>Symbiodinium</taxon>
    </lineage>
</organism>
<evidence type="ECO:0000256" key="1">
    <source>
        <dbReference type="SAM" id="MobiDB-lite"/>
    </source>
</evidence>
<accession>A0A1Q9C1S8</accession>
<dbReference type="Proteomes" id="UP000186817">
    <property type="component" value="Unassembled WGS sequence"/>
</dbReference>
<name>A0A1Q9C1S8_SYMMI</name>
<dbReference type="AlphaFoldDB" id="A0A1Q9C1S8"/>
<comment type="caution">
    <text evidence="2">The sequence shown here is derived from an EMBL/GenBank/DDBJ whole genome shotgun (WGS) entry which is preliminary data.</text>
</comment>
<evidence type="ECO:0000313" key="3">
    <source>
        <dbReference type="Proteomes" id="UP000186817"/>
    </source>
</evidence>